<evidence type="ECO:0000313" key="2">
    <source>
        <dbReference type="EMBL" id="RFN47212.1"/>
    </source>
</evidence>
<dbReference type="OrthoDB" id="3993201at2759"/>
<feature type="region of interest" description="Disordered" evidence="1">
    <location>
        <begin position="35"/>
        <end position="83"/>
    </location>
</feature>
<evidence type="ECO:0000313" key="3">
    <source>
        <dbReference type="Proteomes" id="UP000265631"/>
    </source>
</evidence>
<comment type="caution">
    <text evidence="2">The sequence shown here is derived from an EMBL/GenBank/DDBJ whole genome shotgun (WGS) entry which is preliminary data.</text>
</comment>
<dbReference type="AlphaFoldDB" id="A0A395MH38"/>
<accession>A0A395MH38</accession>
<dbReference type="EMBL" id="PXXK01000266">
    <property type="protein sequence ID" value="RFN47212.1"/>
    <property type="molecule type" value="Genomic_DNA"/>
</dbReference>
<name>A0A395MH38_9HYPO</name>
<sequence>MPRITASVSKVTRTLTESHRHAGIALMPKYAELLGSSSEQSQHSEARGLKTTHRPTPQPSLSGRTRPLMQSFSSSAASRAPVNHVDTTVLPKIHATPNYNEPLPRMPLLPDNYGRYHSSMSDATDLSSGNRPVIFAINPDIVVPGAPMANMDSTNMDSIDVKFVHNQPSISTEAAAEERDPERSTFFSDIFRSMKDDVFSAAPQFKRN</sequence>
<evidence type="ECO:0000256" key="1">
    <source>
        <dbReference type="SAM" id="MobiDB-lite"/>
    </source>
</evidence>
<reference evidence="2 3" key="1">
    <citation type="journal article" date="2018" name="PLoS Pathog.">
        <title>Evolution of structural diversity of trichothecenes, a family of toxins produced by plant pathogenic and entomopathogenic fungi.</title>
        <authorList>
            <person name="Proctor R.H."/>
            <person name="McCormick S.P."/>
            <person name="Kim H.S."/>
            <person name="Cardoza R.E."/>
            <person name="Stanley A.M."/>
            <person name="Lindo L."/>
            <person name="Kelly A."/>
            <person name="Brown D.W."/>
            <person name="Lee T."/>
            <person name="Vaughan M.M."/>
            <person name="Alexander N.J."/>
            <person name="Busman M."/>
            <person name="Gutierrez S."/>
        </authorList>
    </citation>
    <scope>NUCLEOTIDE SEQUENCE [LARGE SCALE GENOMIC DNA]</scope>
    <source>
        <strain evidence="2 3">NRRL 13405</strain>
    </source>
</reference>
<feature type="compositionally biased region" description="Polar residues" evidence="1">
    <location>
        <begin position="59"/>
        <end position="77"/>
    </location>
</feature>
<dbReference type="Proteomes" id="UP000265631">
    <property type="component" value="Unassembled WGS sequence"/>
</dbReference>
<dbReference type="STRING" id="2594813.A0A395MH38"/>
<proteinExistence type="predicted"/>
<gene>
    <name evidence="2" type="ORF">FIE12Z_8496</name>
</gene>
<keyword evidence="3" id="KW-1185">Reference proteome</keyword>
<protein>
    <submittedName>
        <fullName evidence="2">Uncharacterized protein</fullName>
    </submittedName>
</protein>
<organism evidence="2 3">
    <name type="scientific">Fusarium flagelliforme</name>
    <dbReference type="NCBI Taxonomy" id="2675880"/>
    <lineage>
        <taxon>Eukaryota</taxon>
        <taxon>Fungi</taxon>
        <taxon>Dikarya</taxon>
        <taxon>Ascomycota</taxon>
        <taxon>Pezizomycotina</taxon>
        <taxon>Sordariomycetes</taxon>
        <taxon>Hypocreomycetidae</taxon>
        <taxon>Hypocreales</taxon>
        <taxon>Nectriaceae</taxon>
        <taxon>Fusarium</taxon>
        <taxon>Fusarium incarnatum-equiseti species complex</taxon>
    </lineage>
</organism>